<accession>A0A0E9XLX4</accession>
<evidence type="ECO:0000313" key="1">
    <source>
        <dbReference type="EMBL" id="JAI02816.1"/>
    </source>
</evidence>
<organism evidence="1">
    <name type="scientific">Anguilla anguilla</name>
    <name type="common">European freshwater eel</name>
    <name type="synonym">Muraena anguilla</name>
    <dbReference type="NCBI Taxonomy" id="7936"/>
    <lineage>
        <taxon>Eukaryota</taxon>
        <taxon>Metazoa</taxon>
        <taxon>Chordata</taxon>
        <taxon>Craniata</taxon>
        <taxon>Vertebrata</taxon>
        <taxon>Euteleostomi</taxon>
        <taxon>Actinopterygii</taxon>
        <taxon>Neopterygii</taxon>
        <taxon>Teleostei</taxon>
        <taxon>Anguilliformes</taxon>
        <taxon>Anguillidae</taxon>
        <taxon>Anguilla</taxon>
    </lineage>
</organism>
<name>A0A0E9XLX4_ANGAN</name>
<reference evidence="1" key="2">
    <citation type="journal article" date="2015" name="Fish Shellfish Immunol.">
        <title>Early steps in the European eel (Anguilla anguilla)-Vibrio vulnificus interaction in the gills: Role of the RtxA13 toxin.</title>
        <authorList>
            <person name="Callol A."/>
            <person name="Pajuelo D."/>
            <person name="Ebbesson L."/>
            <person name="Teles M."/>
            <person name="MacKenzie S."/>
            <person name="Amaro C."/>
        </authorList>
    </citation>
    <scope>NUCLEOTIDE SEQUENCE</scope>
</reference>
<proteinExistence type="predicted"/>
<reference evidence="1" key="1">
    <citation type="submission" date="2014-11" db="EMBL/GenBank/DDBJ databases">
        <authorList>
            <person name="Amaro Gonzalez C."/>
        </authorList>
    </citation>
    <scope>NUCLEOTIDE SEQUENCE</scope>
</reference>
<dbReference type="AlphaFoldDB" id="A0A0E9XLX4"/>
<protein>
    <submittedName>
        <fullName evidence="1">Uncharacterized protein</fullName>
    </submittedName>
</protein>
<dbReference type="EMBL" id="GBXM01005762">
    <property type="protein sequence ID" value="JAI02816.1"/>
    <property type="molecule type" value="Transcribed_RNA"/>
</dbReference>
<sequence length="57" mass="6382">MQTGRHTHAKCSCQLITVTDIKCRIKCSVIYCIKVHQTCADSALYSLQQSSNPALRK</sequence>